<dbReference type="SUPFAM" id="SSF52540">
    <property type="entry name" value="P-loop containing nucleoside triphosphate hydrolases"/>
    <property type="match status" value="1"/>
</dbReference>
<organism evidence="2">
    <name type="scientific">freshwater metagenome</name>
    <dbReference type="NCBI Taxonomy" id="449393"/>
    <lineage>
        <taxon>unclassified sequences</taxon>
        <taxon>metagenomes</taxon>
        <taxon>ecological metagenomes</taxon>
    </lineage>
</organism>
<feature type="region of interest" description="Disordered" evidence="1">
    <location>
        <begin position="215"/>
        <end position="252"/>
    </location>
</feature>
<name>A0A6J6S6N5_9ZZZZ</name>
<accession>A0A6J6S6N5</accession>
<dbReference type="Pfam" id="PF13469">
    <property type="entry name" value="Sulfotransfer_3"/>
    <property type="match status" value="1"/>
</dbReference>
<evidence type="ECO:0000256" key="1">
    <source>
        <dbReference type="SAM" id="MobiDB-lite"/>
    </source>
</evidence>
<sequence length="252" mass="27399">MAYLTVVTYGRTGSTAIQAALNALPGVVIRGENYSAMRGLREYLQAVAETADRHHAGRPDHPWYGSARLDPPAVLNDLRRHVVEFILRPSRGTRVIGFKEVRYEPGHFATYELMLDYLIFLGQLFPGLNYLMNVRDPAEAARSGWWPGNDQALEVLGTTREWMASAVDDLNAFYGPGRACLVEYETWAADSQALIDAFDGLGLPKDDTAVHAALAGRLTHGPHGAPAEPSSDSSCDSSSVKSPNGRDSEGAP</sequence>
<evidence type="ECO:0000313" key="2">
    <source>
        <dbReference type="EMBL" id="CAB4730640.1"/>
    </source>
</evidence>
<dbReference type="EMBL" id="CAEZYW010000014">
    <property type="protein sequence ID" value="CAB4730640.1"/>
    <property type="molecule type" value="Genomic_DNA"/>
</dbReference>
<protein>
    <submittedName>
        <fullName evidence="2">Unannotated protein</fullName>
    </submittedName>
</protein>
<dbReference type="AlphaFoldDB" id="A0A6J6S6N5"/>
<feature type="compositionally biased region" description="Low complexity" evidence="1">
    <location>
        <begin position="230"/>
        <end position="239"/>
    </location>
</feature>
<dbReference type="InterPro" id="IPR027417">
    <property type="entry name" value="P-loop_NTPase"/>
</dbReference>
<gene>
    <name evidence="2" type="ORF">UFOPK2786_00156</name>
</gene>
<proteinExistence type="predicted"/>
<dbReference type="Gene3D" id="3.40.50.300">
    <property type="entry name" value="P-loop containing nucleotide triphosphate hydrolases"/>
    <property type="match status" value="1"/>
</dbReference>
<reference evidence="2" key="1">
    <citation type="submission" date="2020-05" db="EMBL/GenBank/DDBJ databases">
        <authorList>
            <person name="Chiriac C."/>
            <person name="Salcher M."/>
            <person name="Ghai R."/>
            <person name="Kavagutti S V."/>
        </authorList>
    </citation>
    <scope>NUCLEOTIDE SEQUENCE</scope>
</reference>